<dbReference type="OrthoDB" id="5406014at2759"/>
<dbReference type="SUPFAM" id="SSF48403">
    <property type="entry name" value="Ankyrin repeat"/>
    <property type="match status" value="1"/>
</dbReference>
<evidence type="ECO:0000256" key="9">
    <source>
        <dbReference type="SAM" id="MobiDB-lite"/>
    </source>
</evidence>
<keyword evidence="5" id="KW-0255">Endonuclease</keyword>
<keyword evidence="10" id="KW-0812">Transmembrane</keyword>
<keyword evidence="6" id="KW-0460">Magnesium</keyword>
<dbReference type="InterPro" id="IPR018524">
    <property type="entry name" value="DNA/RNA_endonuclease_AS"/>
</dbReference>
<dbReference type="PANTHER" id="PTHR24168:SF21">
    <property type="entry name" value="KANK, ISOFORM D"/>
    <property type="match status" value="1"/>
</dbReference>
<keyword evidence="8" id="KW-0040">ANK repeat</keyword>
<keyword evidence="5" id="KW-0378">Hydrolase</keyword>
<dbReference type="EMBL" id="LSMT01000459">
    <property type="protein sequence ID" value="PFX17646.1"/>
    <property type="molecule type" value="Genomic_DNA"/>
</dbReference>
<evidence type="ECO:0000256" key="8">
    <source>
        <dbReference type="PROSITE-ProRule" id="PRU00023"/>
    </source>
</evidence>
<feature type="transmembrane region" description="Helical" evidence="10">
    <location>
        <begin position="1128"/>
        <end position="1150"/>
    </location>
</feature>
<dbReference type="SUPFAM" id="SSF54060">
    <property type="entry name" value="His-Me finger endonucleases"/>
    <property type="match status" value="1"/>
</dbReference>
<dbReference type="CDD" id="cd00091">
    <property type="entry name" value="NUC"/>
    <property type="match status" value="1"/>
</dbReference>
<evidence type="ECO:0000256" key="5">
    <source>
        <dbReference type="ARBA" id="ARBA00022759"/>
    </source>
</evidence>
<organism evidence="13 14">
    <name type="scientific">Stylophora pistillata</name>
    <name type="common">Smooth cauliflower coral</name>
    <dbReference type="NCBI Taxonomy" id="50429"/>
    <lineage>
        <taxon>Eukaryota</taxon>
        <taxon>Metazoa</taxon>
        <taxon>Cnidaria</taxon>
        <taxon>Anthozoa</taxon>
        <taxon>Hexacorallia</taxon>
        <taxon>Scleractinia</taxon>
        <taxon>Astrocoeniina</taxon>
        <taxon>Pocilloporidae</taxon>
        <taxon>Stylophora</taxon>
    </lineage>
</organism>
<protein>
    <submittedName>
        <fullName evidence="13">Ectonucleotide pyrophosphatase/phosphodiesterase family member 3</fullName>
    </submittedName>
</protein>
<gene>
    <name evidence="13" type="primary">ENPP3</name>
    <name evidence="13" type="ORF">AWC38_SpisGene18031</name>
</gene>
<dbReference type="CDD" id="cd16018">
    <property type="entry name" value="Enpp"/>
    <property type="match status" value="1"/>
</dbReference>
<dbReference type="GO" id="GO:0005737">
    <property type="term" value="C:cytoplasm"/>
    <property type="evidence" value="ECO:0007669"/>
    <property type="project" value="TreeGrafter"/>
</dbReference>
<keyword evidence="4" id="KW-0479">Metal-binding</keyword>
<dbReference type="Gene3D" id="3.40.570.10">
    <property type="entry name" value="Extracellular Endonuclease, subunit A"/>
    <property type="match status" value="1"/>
</dbReference>
<evidence type="ECO:0000256" key="4">
    <source>
        <dbReference type="ARBA" id="ARBA00022723"/>
    </source>
</evidence>
<feature type="region of interest" description="Disordered" evidence="9">
    <location>
        <begin position="797"/>
        <end position="827"/>
    </location>
</feature>
<dbReference type="GO" id="GO:0005856">
    <property type="term" value="C:cytoskeleton"/>
    <property type="evidence" value="ECO:0007669"/>
    <property type="project" value="TreeGrafter"/>
</dbReference>
<feature type="repeat" description="ANK" evidence="8">
    <location>
        <begin position="1014"/>
        <end position="1047"/>
    </location>
</feature>
<comment type="cofactor">
    <cofactor evidence="1">
        <name>Mg(2+)</name>
        <dbReference type="ChEBI" id="CHEBI:18420"/>
    </cofactor>
</comment>
<evidence type="ECO:0000256" key="7">
    <source>
        <dbReference type="ARBA" id="ARBA00023180"/>
    </source>
</evidence>
<evidence type="ECO:0000313" key="14">
    <source>
        <dbReference type="Proteomes" id="UP000225706"/>
    </source>
</evidence>
<dbReference type="InterPro" id="IPR002591">
    <property type="entry name" value="Phosphodiest/P_Trfase"/>
</dbReference>
<dbReference type="SMART" id="SM00892">
    <property type="entry name" value="Endonuclease_NS"/>
    <property type="match status" value="1"/>
</dbReference>
<dbReference type="SMART" id="SM00477">
    <property type="entry name" value="NUC"/>
    <property type="match status" value="1"/>
</dbReference>
<dbReference type="Pfam" id="PF01223">
    <property type="entry name" value="Endonuclease_NS"/>
    <property type="match status" value="1"/>
</dbReference>
<dbReference type="SUPFAM" id="SSF53649">
    <property type="entry name" value="Alkaline phosphatase-like"/>
    <property type="match status" value="1"/>
</dbReference>
<feature type="compositionally biased region" description="Polar residues" evidence="9">
    <location>
        <begin position="807"/>
        <end position="827"/>
    </location>
</feature>
<evidence type="ECO:0000259" key="11">
    <source>
        <dbReference type="SMART" id="SM00477"/>
    </source>
</evidence>
<dbReference type="PANTHER" id="PTHR24168">
    <property type="entry name" value="KN MOTIF AND ANKYRIN REPEAT DOMAIN-CONTAINING"/>
    <property type="match status" value="1"/>
</dbReference>
<dbReference type="InterPro" id="IPR047184">
    <property type="entry name" value="KANK1-4"/>
</dbReference>
<dbReference type="PROSITE" id="PS50088">
    <property type="entry name" value="ANK_REPEAT"/>
    <property type="match status" value="3"/>
</dbReference>
<feature type="region of interest" description="Disordered" evidence="9">
    <location>
        <begin position="176"/>
        <end position="216"/>
    </location>
</feature>
<comment type="similarity">
    <text evidence="2">Belongs to the DNA/RNA non-specific endonuclease family.</text>
</comment>
<dbReference type="Pfam" id="PF12796">
    <property type="entry name" value="Ank_2"/>
    <property type="match status" value="2"/>
</dbReference>
<keyword evidence="10" id="KW-1133">Transmembrane helix</keyword>
<evidence type="ECO:0000256" key="6">
    <source>
        <dbReference type="ARBA" id="ARBA00022842"/>
    </source>
</evidence>
<dbReference type="InterPro" id="IPR001604">
    <property type="entry name" value="Endo_G_ENPP1-like_dom"/>
</dbReference>
<keyword evidence="14" id="KW-1185">Reference proteome</keyword>
<evidence type="ECO:0000256" key="10">
    <source>
        <dbReference type="SAM" id="Phobius"/>
    </source>
</evidence>
<name>A0A2B4RKE5_STYPI</name>
<evidence type="ECO:0000259" key="12">
    <source>
        <dbReference type="SMART" id="SM00892"/>
    </source>
</evidence>
<dbReference type="InterPro" id="IPR036770">
    <property type="entry name" value="Ankyrin_rpt-contain_sf"/>
</dbReference>
<dbReference type="Pfam" id="PF01663">
    <property type="entry name" value="Phosphodiest"/>
    <property type="match status" value="1"/>
</dbReference>
<dbReference type="InterPro" id="IPR002110">
    <property type="entry name" value="Ankyrin_rpt"/>
</dbReference>
<sequence length="1875" mass="206996">MSKPFYLKGGVKRIRPSSLGSDSDENACVRQGTHAYELELESISDSDGSSIKNMEELDPCSPNSSTPGSLSPLSSLSSGDSQFTNRTFEFPSEPLNFLRYANLHSSGMQPSTSLLEVSIANLPPESELKQSLLKIREQMAVSLVRLKELEEQVRNVPTLQVRISVLQEEKRQLIKQLQSKGNRKRSRSVGPSLGTEYSVYNNMHSKGSKSDTENDGDDDYALIRKKLRVRLNSVGVGDYLVNGPCSCCPTVTPAVFKTPVKSVCVGTDTQLDENSLQPARGVKELVKPVVQTRSIGVGMMRSFTRDVGVGEDKPIIYTESKGSQASVGMVDSACDALSATPTRDMAVLVKPDVSSKGIGTIMEENSTDSSLYKGTEIHSSKLMVHTGVQTSRGPNMSLVSIGVGICTIDDELSCRKCSNRKSRAVVKTVDEIMANRIDIPFYRSVGVGDSSLNDNYLCNRCSTIETRTIAVGEKIECRNVAIGDFSVSEDSHCGYYSNLKTRNIGCSTDCVVTVDTGSGEDKIDDFLFCDHCSNLQTASIGSGDFKLEEGSVCELCNSEIQAKAESIVESLVTSDVVVTTESTIEGSHLVAEKNDVETCVSTENISSVKRSTCTRTIGVGSCGIMDSFCDRCDNLHTRSIGVGSGNISVDVICDRCSNKKTKSVGTSSDIIETRTLGVSECCITDNYCDRCMNIRTQTVAIGDCCVTDSFCERCFNVQMQSIGVGDFDVNTEDSTPVIQANLISVDNNNMVDINKNMKTNSSVTTKNVRHIQSKQSSPLMYSNDGIKKVFRNSKERNLHESDESIDNDNPSSDTASQTSEVLETTPSPERIRITDEVVVACKLLNGHLYKGKEIGREQMISCMSTVENNWFRCVSSRDSDPEVIKGLLRIFKNQIHMLLETILNLVDGNGNNALHYAVSFRNWKLVDVLLDTGLMNLNLPNKAGYTPIMMAALAGVVKEDDKGIARKLFKTGDINKQVEETGQSPLMLAVSRGRMEMVELSLEAGADINATEEDGSTALMCACEHGHLNIAKRLLLEPQCDASLEDNEGSTALSIAMQRNFKDLALLVYGNVSFDPIGKPRKKAFYETMSEGKGELIAELEDDERKYKVKVKDGSSEKRFFGLSKRRLALVVGAVLVILLIIILLVVFLVKVRSKGSKGSKSPSEGREKCSPDPLIIISMDGFRPDFLGRNLTPNIDYLASSGVLAKFLLPQFPTKTFPNHYSMVTGLFPSHTGIVANRFRDDKLNDNFKIGGPTTSDPKWWKGEPLWVTAIKRGLVSACYFWVGSEVPIEGILPNFTYVYNQTHPFEARVDKVLSWLDLPSHCTADDPNKGGKRRPSFITLYFHEPDYTEHRAGPDSEKTNAQYKRVDDMIGRLWKGLKDRSMQDKVNMILVGDHGMASKSCQRIVYTDAYNVTLDDVYSPQWYGGAFISMNPKPGVSAEDIVARLQEDWTNYPNSGRRLVVVICFVLASSTRGIWYCDGGDHGYNNIDHNMRTLFVAHGPAFKKGEVVDHFLSTELYGMMAGILGLKPAPNDGTPGSLRHLLDPSVDIDIPETKNEGQLMRTDICRKPEGFDNCSRCICQNCENTSEVILNDKKLDLSDQQISEFQATHLPWGVPEGGAGQEGCILAQKGFVTGYSTSLRLPLWVAYRLDGEKASQSGTRRNCFRKDTRLTDSQASLCKHYKHSSFDRGHMAPNGDFDSSNENDEAWMDTYLLSNIAPQYHGFNAGIWLKAEYLVRDLAANYSHVYIISGSIFDENADGIRDEDGSISRWLKNDTSSVAIPTHYYKIIMRCDTSKKPYYNVPGCEGRLDVISFILPHLPKLPCSKYESSSKYLLENAARVRDIELLTGIKFFSGLPPSEQARLKTISPVKLWP</sequence>
<dbReference type="SMART" id="SM00248">
    <property type="entry name" value="ANK"/>
    <property type="match status" value="4"/>
</dbReference>
<accession>A0A2B4RKE5</accession>
<feature type="compositionally biased region" description="Low complexity" evidence="9">
    <location>
        <begin position="61"/>
        <end position="80"/>
    </location>
</feature>
<proteinExistence type="inferred from homology"/>
<feature type="repeat" description="ANK" evidence="8">
    <location>
        <begin position="981"/>
        <end position="1013"/>
    </location>
</feature>
<comment type="caution">
    <text evidence="13">The sequence shown here is derived from an EMBL/GenBank/DDBJ whole genome shotgun (WGS) entry which is preliminary data.</text>
</comment>
<evidence type="ECO:0000313" key="13">
    <source>
        <dbReference type="EMBL" id="PFX17646.1"/>
    </source>
</evidence>
<dbReference type="GO" id="GO:0046872">
    <property type="term" value="F:metal ion binding"/>
    <property type="evidence" value="ECO:0007669"/>
    <property type="project" value="UniProtKB-KW"/>
</dbReference>
<evidence type="ECO:0000256" key="2">
    <source>
        <dbReference type="ARBA" id="ARBA00010052"/>
    </source>
</evidence>
<dbReference type="Proteomes" id="UP000225706">
    <property type="component" value="Unassembled WGS sequence"/>
</dbReference>
<feature type="region of interest" description="Disordered" evidence="9">
    <location>
        <begin position="39"/>
        <end position="80"/>
    </location>
</feature>
<dbReference type="PROSITE" id="PS50297">
    <property type="entry name" value="ANK_REP_REGION"/>
    <property type="match status" value="2"/>
</dbReference>
<dbReference type="GO" id="GO:0004519">
    <property type="term" value="F:endonuclease activity"/>
    <property type="evidence" value="ECO:0007669"/>
    <property type="project" value="UniProtKB-KW"/>
</dbReference>
<keyword evidence="10" id="KW-0472">Membrane</keyword>
<dbReference type="GO" id="GO:0003676">
    <property type="term" value="F:nucleic acid binding"/>
    <property type="evidence" value="ECO:0007669"/>
    <property type="project" value="InterPro"/>
</dbReference>
<evidence type="ECO:0000256" key="1">
    <source>
        <dbReference type="ARBA" id="ARBA00001946"/>
    </source>
</evidence>
<keyword evidence="7" id="KW-0325">Glycoprotein</keyword>
<feature type="domain" description="DNA/RNA non-specific endonuclease/pyrophosphatase/phosphodiesterase" evidence="12">
    <location>
        <begin position="1629"/>
        <end position="1860"/>
    </location>
</feature>
<dbReference type="InterPro" id="IPR044929">
    <property type="entry name" value="DNA/RNA_non-sp_Endonuclease_sf"/>
</dbReference>
<reference evidence="14" key="1">
    <citation type="journal article" date="2017" name="bioRxiv">
        <title>Comparative analysis of the genomes of Stylophora pistillata and Acropora digitifera provides evidence for extensive differences between species of corals.</title>
        <authorList>
            <person name="Voolstra C.R."/>
            <person name="Li Y."/>
            <person name="Liew Y.J."/>
            <person name="Baumgarten S."/>
            <person name="Zoccola D."/>
            <person name="Flot J.-F."/>
            <person name="Tambutte S."/>
            <person name="Allemand D."/>
            <person name="Aranda M."/>
        </authorList>
    </citation>
    <scope>NUCLEOTIDE SEQUENCE [LARGE SCALE GENOMIC DNA]</scope>
</reference>
<dbReference type="Gene3D" id="3.40.720.10">
    <property type="entry name" value="Alkaline Phosphatase, subunit A"/>
    <property type="match status" value="1"/>
</dbReference>
<dbReference type="PROSITE" id="PS01070">
    <property type="entry name" value="NUCLEASE_NON_SPEC"/>
    <property type="match status" value="1"/>
</dbReference>
<evidence type="ECO:0000256" key="3">
    <source>
        <dbReference type="ARBA" id="ARBA00022722"/>
    </source>
</evidence>
<dbReference type="GO" id="GO:0030837">
    <property type="term" value="P:negative regulation of actin filament polymerization"/>
    <property type="evidence" value="ECO:0007669"/>
    <property type="project" value="InterPro"/>
</dbReference>
<dbReference type="GO" id="GO:0016787">
    <property type="term" value="F:hydrolase activity"/>
    <property type="evidence" value="ECO:0007669"/>
    <property type="project" value="InterPro"/>
</dbReference>
<feature type="region of interest" description="Disordered" evidence="9">
    <location>
        <begin position="1"/>
        <end position="26"/>
    </location>
</feature>
<keyword evidence="3" id="KW-0540">Nuclease</keyword>
<dbReference type="InterPro" id="IPR017850">
    <property type="entry name" value="Alkaline_phosphatase_core_sf"/>
</dbReference>
<dbReference type="Gene3D" id="1.25.40.20">
    <property type="entry name" value="Ankyrin repeat-containing domain"/>
    <property type="match status" value="1"/>
</dbReference>
<feature type="repeat" description="ANK" evidence="8">
    <location>
        <begin position="909"/>
        <end position="933"/>
    </location>
</feature>
<dbReference type="InterPro" id="IPR044925">
    <property type="entry name" value="His-Me_finger_sf"/>
</dbReference>
<feature type="domain" description="ENPP1-3/EXOG-like endonuclease/phosphodiesterase" evidence="11">
    <location>
        <begin position="1630"/>
        <end position="1860"/>
    </location>
</feature>
<dbReference type="InterPro" id="IPR020821">
    <property type="entry name" value="ENPP1-3/EXOG-like_nuc-like"/>
</dbReference>